<evidence type="ECO:0000313" key="2">
    <source>
        <dbReference type="EMBL" id="CRZ35217.1"/>
    </source>
</evidence>
<sequence length="281" mass="32278">MKKSAGRIFFKGFLLSLIFFALFLGIGILSYQIVMDFFNIENEAVEVAEIITSDKKQSIITEARLDDVSKHLIFCVDEDDGSIKKLLLEIFNCHSNKMYYFTIPIKTRFTLSSSLHKELVLVKPSIPQFLKLSAITTYIQDDTAYEYSVLMIEDLLDISISYYSVVPQSIYDSVFTTEKIGLIKDSNDISDKYPREIFSQDFIEFLGTIKTESELRKYIEEIYGKIKSNLKFEDKLNYMESYLNTAGENIYFEVIAGKDSNSEYTVDKEAAKKQVEACLGE</sequence>
<evidence type="ECO:0000313" key="3">
    <source>
        <dbReference type="Proteomes" id="UP000236497"/>
    </source>
</evidence>
<gene>
    <name evidence="2" type="ORF">HHT355_2019</name>
</gene>
<dbReference type="RefSeq" id="WP_103203307.1">
    <property type="nucleotide sequence ID" value="NZ_CVTD020000023.1"/>
</dbReference>
<dbReference type="AlphaFoldDB" id="A0A0H5SI87"/>
<name>A0A0H5SI87_HERHM</name>
<dbReference type="Proteomes" id="UP000236497">
    <property type="component" value="Unassembled WGS sequence"/>
</dbReference>
<keyword evidence="3" id="KW-1185">Reference proteome</keyword>
<keyword evidence="1" id="KW-1133">Transmembrane helix</keyword>
<reference evidence="2 3" key="1">
    <citation type="submission" date="2015-06" db="EMBL/GenBank/DDBJ databases">
        <authorList>
            <person name="Wibberg Daniel"/>
        </authorList>
    </citation>
    <scope>NUCLEOTIDE SEQUENCE [LARGE SCALE GENOMIC DNA]</scope>
    <source>
        <strain evidence="2 3">T3/55T</strain>
    </source>
</reference>
<organism evidence="2 3">
    <name type="scientific">Herbinix hemicellulosilytica</name>
    <dbReference type="NCBI Taxonomy" id="1564487"/>
    <lineage>
        <taxon>Bacteria</taxon>
        <taxon>Bacillati</taxon>
        <taxon>Bacillota</taxon>
        <taxon>Clostridia</taxon>
        <taxon>Lachnospirales</taxon>
        <taxon>Lachnospiraceae</taxon>
        <taxon>Herbinix</taxon>
    </lineage>
</organism>
<protein>
    <submittedName>
        <fullName evidence="2">Putative membrane protein</fullName>
    </submittedName>
</protein>
<keyword evidence="1" id="KW-0812">Transmembrane</keyword>
<proteinExistence type="predicted"/>
<accession>A0A0H5SI87</accession>
<feature type="transmembrane region" description="Helical" evidence="1">
    <location>
        <begin position="12"/>
        <end position="34"/>
    </location>
</feature>
<dbReference type="OrthoDB" id="2046987at2"/>
<evidence type="ECO:0000256" key="1">
    <source>
        <dbReference type="SAM" id="Phobius"/>
    </source>
</evidence>
<dbReference type="EMBL" id="CVTD020000023">
    <property type="protein sequence ID" value="CRZ35217.1"/>
    <property type="molecule type" value="Genomic_DNA"/>
</dbReference>
<keyword evidence="1" id="KW-0472">Membrane</keyword>